<proteinExistence type="predicted"/>
<dbReference type="AlphaFoldDB" id="A0A444XZC3"/>
<gene>
    <name evidence="1" type="ORF">Ahy_B08g090005</name>
</gene>
<organism evidence="1 2">
    <name type="scientific">Arachis hypogaea</name>
    <name type="common">Peanut</name>
    <dbReference type="NCBI Taxonomy" id="3818"/>
    <lineage>
        <taxon>Eukaryota</taxon>
        <taxon>Viridiplantae</taxon>
        <taxon>Streptophyta</taxon>
        <taxon>Embryophyta</taxon>
        <taxon>Tracheophyta</taxon>
        <taxon>Spermatophyta</taxon>
        <taxon>Magnoliopsida</taxon>
        <taxon>eudicotyledons</taxon>
        <taxon>Gunneridae</taxon>
        <taxon>Pentapetalae</taxon>
        <taxon>rosids</taxon>
        <taxon>fabids</taxon>
        <taxon>Fabales</taxon>
        <taxon>Fabaceae</taxon>
        <taxon>Papilionoideae</taxon>
        <taxon>50 kb inversion clade</taxon>
        <taxon>dalbergioids sensu lato</taxon>
        <taxon>Dalbergieae</taxon>
        <taxon>Pterocarpus clade</taxon>
        <taxon>Arachis</taxon>
    </lineage>
</organism>
<keyword evidence="2" id="KW-1185">Reference proteome</keyword>
<name>A0A444XZC3_ARAHY</name>
<protein>
    <recommendedName>
        <fullName evidence="3">Transposase MuDR plant domain-containing protein</fullName>
    </recommendedName>
</protein>
<comment type="caution">
    <text evidence="1">The sequence shown here is derived from an EMBL/GenBank/DDBJ whole genome shotgun (WGS) entry which is preliminary data.</text>
</comment>
<dbReference type="Proteomes" id="UP000289738">
    <property type="component" value="Chromosome B08"/>
</dbReference>
<sequence length="97" mass="11487">MEYKILESDHLKYSVQYTQFGTGCQWSIRVSYRRKQEKWEVRRYNGPYSCLHTSTRQDHRRLDSKVIAQAIFTMVGHTRRTCTALDPNASTSGNRQR</sequence>
<dbReference type="EMBL" id="SDMP01000018">
    <property type="protein sequence ID" value="RYQ95024.1"/>
    <property type="molecule type" value="Genomic_DNA"/>
</dbReference>
<dbReference type="PROSITE" id="PS51257">
    <property type="entry name" value="PROKAR_LIPOPROTEIN"/>
    <property type="match status" value="1"/>
</dbReference>
<accession>A0A444XZC3</accession>
<evidence type="ECO:0000313" key="2">
    <source>
        <dbReference type="Proteomes" id="UP000289738"/>
    </source>
</evidence>
<evidence type="ECO:0000313" key="1">
    <source>
        <dbReference type="EMBL" id="RYQ95024.1"/>
    </source>
</evidence>
<evidence type="ECO:0008006" key="3">
    <source>
        <dbReference type="Google" id="ProtNLM"/>
    </source>
</evidence>
<reference evidence="1 2" key="1">
    <citation type="submission" date="2019-01" db="EMBL/GenBank/DDBJ databases">
        <title>Sequencing of cultivated peanut Arachis hypogaea provides insights into genome evolution and oil improvement.</title>
        <authorList>
            <person name="Chen X."/>
        </authorList>
    </citation>
    <scope>NUCLEOTIDE SEQUENCE [LARGE SCALE GENOMIC DNA]</scope>
    <source>
        <strain evidence="2">cv. Fuhuasheng</strain>
        <tissue evidence="1">Leaves</tissue>
    </source>
</reference>